<feature type="transmembrane region" description="Helical" evidence="1">
    <location>
        <begin position="139"/>
        <end position="157"/>
    </location>
</feature>
<name>A0A2H0VEP1_9BACT</name>
<keyword evidence="1" id="KW-1133">Transmembrane helix</keyword>
<evidence type="ECO:0008006" key="4">
    <source>
        <dbReference type="Google" id="ProtNLM"/>
    </source>
</evidence>
<reference evidence="3" key="1">
    <citation type="submission" date="2017-09" db="EMBL/GenBank/DDBJ databases">
        <title>Depth-based differentiation of microbial function through sediment-hosted aquifers and enrichment of novel symbionts in the deep terrestrial subsurface.</title>
        <authorList>
            <person name="Probst A.J."/>
            <person name="Ladd B."/>
            <person name="Jarett J.K."/>
            <person name="Geller-Mcgrath D.E."/>
            <person name="Sieber C.M.K."/>
            <person name="Emerson J.B."/>
            <person name="Anantharaman K."/>
            <person name="Thomas B.C."/>
            <person name="Malmstrom R."/>
            <person name="Stieglmeier M."/>
            <person name="Klingl A."/>
            <person name="Woyke T."/>
            <person name="Ryan C.M."/>
            <person name="Banfield J.F."/>
        </authorList>
    </citation>
    <scope>NUCLEOTIDE SEQUENCE [LARGE SCALE GENOMIC DNA]</scope>
</reference>
<keyword evidence="1" id="KW-0472">Membrane</keyword>
<feature type="transmembrane region" description="Helical" evidence="1">
    <location>
        <begin position="75"/>
        <end position="99"/>
    </location>
</feature>
<feature type="transmembrane region" description="Helical" evidence="1">
    <location>
        <begin position="111"/>
        <end position="132"/>
    </location>
</feature>
<protein>
    <recommendedName>
        <fullName evidence="4">Undecaprenyl pyrophosphate phosphatase</fullName>
    </recommendedName>
</protein>
<sequence>MVKLIFFSILLTLVYSWEETKRTFLILFRGSLKKHPEKYFAYKIDQVVGTLIMLATVPLGLTYLLATNGELLPRLFWIVIILFSISIIAAGAGAVVRWSRQVKYSEGAEKIIPTTFAVMALFSPIFRGVGGLSGIPRTYLAKFAFYLALPPLVGLLIKSANNQLVTSQSLIPNLDALTVLLVGALTIRVIIEILEKAFRLYKLETFFSYFRVFLGISLIALTITSL</sequence>
<evidence type="ECO:0000256" key="1">
    <source>
        <dbReference type="SAM" id="Phobius"/>
    </source>
</evidence>
<evidence type="ECO:0000313" key="3">
    <source>
        <dbReference type="Proteomes" id="UP000230557"/>
    </source>
</evidence>
<dbReference type="EMBL" id="PFAJ01000007">
    <property type="protein sequence ID" value="PIR97577.1"/>
    <property type="molecule type" value="Genomic_DNA"/>
</dbReference>
<dbReference type="Proteomes" id="UP000230557">
    <property type="component" value="Unassembled WGS sequence"/>
</dbReference>
<organism evidence="2 3">
    <name type="scientific">Candidatus Doudnabacteria bacterium CG10_big_fil_rev_8_21_14_0_10_41_10</name>
    <dbReference type="NCBI Taxonomy" id="1974551"/>
    <lineage>
        <taxon>Bacteria</taxon>
        <taxon>Candidatus Doudnaibacteriota</taxon>
    </lineage>
</organism>
<feature type="transmembrane region" description="Helical" evidence="1">
    <location>
        <begin position="177"/>
        <end position="194"/>
    </location>
</feature>
<dbReference type="AlphaFoldDB" id="A0A2H0VEP1"/>
<comment type="caution">
    <text evidence="2">The sequence shown here is derived from an EMBL/GenBank/DDBJ whole genome shotgun (WGS) entry which is preliminary data.</text>
</comment>
<accession>A0A2H0VEP1</accession>
<gene>
    <name evidence="2" type="ORF">COT91_00680</name>
</gene>
<feature type="transmembrane region" description="Helical" evidence="1">
    <location>
        <begin position="206"/>
        <end position="224"/>
    </location>
</feature>
<evidence type="ECO:0000313" key="2">
    <source>
        <dbReference type="EMBL" id="PIR97577.1"/>
    </source>
</evidence>
<feature type="transmembrane region" description="Helical" evidence="1">
    <location>
        <begin position="40"/>
        <end position="66"/>
    </location>
</feature>
<proteinExistence type="predicted"/>
<keyword evidence="1" id="KW-0812">Transmembrane</keyword>